<proteinExistence type="predicted"/>
<dbReference type="InterPro" id="IPR032710">
    <property type="entry name" value="NTF2-like_dom_sf"/>
</dbReference>
<dbReference type="PANTHER" id="PTHR39598:SF1">
    <property type="entry name" value="AUSTINOID BIOSYNTHESIS CLUSTERS PROTEIN F-RELATED"/>
    <property type="match status" value="1"/>
</dbReference>
<dbReference type="AlphaFoldDB" id="A0A9W9CW46"/>
<dbReference type="Proteomes" id="UP001140453">
    <property type="component" value="Unassembled WGS sequence"/>
</dbReference>
<gene>
    <name evidence="1" type="ORF">N0V93_006981</name>
</gene>
<dbReference type="InterPro" id="IPR050977">
    <property type="entry name" value="Fungal_Meroterpenoid_Isomerase"/>
</dbReference>
<comment type="caution">
    <text evidence="1">The sequence shown here is derived from an EMBL/GenBank/DDBJ whole genome shotgun (WGS) entry which is preliminary data.</text>
</comment>
<accession>A0A9W9CW46</accession>
<protein>
    <recommendedName>
        <fullName evidence="3">SnoaL-like domain-containing protein</fullName>
    </recommendedName>
</protein>
<dbReference type="OrthoDB" id="3758478at2759"/>
<organism evidence="1 2">
    <name type="scientific">Gnomoniopsis smithogilvyi</name>
    <dbReference type="NCBI Taxonomy" id="1191159"/>
    <lineage>
        <taxon>Eukaryota</taxon>
        <taxon>Fungi</taxon>
        <taxon>Dikarya</taxon>
        <taxon>Ascomycota</taxon>
        <taxon>Pezizomycotina</taxon>
        <taxon>Sordariomycetes</taxon>
        <taxon>Sordariomycetidae</taxon>
        <taxon>Diaporthales</taxon>
        <taxon>Gnomoniaceae</taxon>
        <taxon>Gnomoniopsis</taxon>
    </lineage>
</organism>
<evidence type="ECO:0000313" key="1">
    <source>
        <dbReference type="EMBL" id="KAJ4389511.1"/>
    </source>
</evidence>
<name>A0A9W9CW46_9PEZI</name>
<evidence type="ECO:0008006" key="3">
    <source>
        <dbReference type="Google" id="ProtNLM"/>
    </source>
</evidence>
<dbReference type="PANTHER" id="PTHR39598">
    <property type="entry name" value="AUSTINOL SYNTHESIS PROTEIN F-RELATED"/>
    <property type="match status" value="1"/>
</dbReference>
<dbReference type="Gene3D" id="3.10.450.50">
    <property type="match status" value="1"/>
</dbReference>
<evidence type="ECO:0000313" key="2">
    <source>
        <dbReference type="Proteomes" id="UP001140453"/>
    </source>
</evidence>
<dbReference type="SUPFAM" id="SSF54427">
    <property type="entry name" value="NTF2-like"/>
    <property type="match status" value="1"/>
</dbReference>
<reference evidence="1" key="1">
    <citation type="submission" date="2022-10" db="EMBL/GenBank/DDBJ databases">
        <title>Tapping the CABI collections for fungal endophytes: first genome assemblies for Collariella, Neodidymelliopsis, Ascochyta clinopodiicola, Didymella pomorum, Didymosphaeria variabile, Neocosmospora piperis and Neocucurbitaria cava.</title>
        <authorList>
            <person name="Hill R."/>
        </authorList>
    </citation>
    <scope>NUCLEOTIDE SEQUENCE</scope>
    <source>
        <strain evidence="1">IMI 355082</strain>
    </source>
</reference>
<sequence length="158" mass="17984">MRAAAEAQAATLQLFIDAWRRWNAEETISLFATSENFRQVTMPFQMNMPERTRSEVEQTLPFLVRAVSNYELQIHRVIHDQQKGEAAIYALSKGNTPFGPWHMEYAVFLTFTGSGDKIARIEEMLDSNHAQWFGPHLRKWIQSQTGTGAPGQNTGVDL</sequence>
<dbReference type="EMBL" id="JAPEVB010000004">
    <property type="protein sequence ID" value="KAJ4389511.1"/>
    <property type="molecule type" value="Genomic_DNA"/>
</dbReference>
<keyword evidence="2" id="KW-1185">Reference proteome</keyword>